<dbReference type="PROSITE" id="PS50110">
    <property type="entry name" value="RESPONSE_REGULATORY"/>
    <property type="match status" value="1"/>
</dbReference>
<keyword evidence="6" id="KW-1185">Reference proteome</keyword>
<protein>
    <submittedName>
        <fullName evidence="5">Response regulator receiver domain-containing protein</fullName>
    </submittedName>
</protein>
<feature type="domain" description="Response regulatory" evidence="4">
    <location>
        <begin position="4"/>
        <end position="119"/>
    </location>
</feature>
<reference evidence="5 6" key="1">
    <citation type="submission" date="2019-03" db="EMBL/GenBank/DDBJ databases">
        <title>Genomic Encyclopedia of Type Strains, Phase IV (KMG-IV): sequencing the most valuable type-strain genomes for metagenomic binning, comparative biology and taxonomic classification.</title>
        <authorList>
            <person name="Goeker M."/>
        </authorList>
    </citation>
    <scope>NUCLEOTIDE SEQUENCE [LARGE SCALE GENOMIC DNA]</scope>
    <source>
        <strain evidence="5 6">DSM 103792</strain>
    </source>
</reference>
<sequence>MSIRLLVCDDSGFARKQLIKALPPDWNFQISQAANGLEGLEVIRKGHGDVVLLDLTMPEMDGYGVLQAIRDEGLQARVVVVSGDVQEQAVQRVLGLGALAFLQKPVDPLDLRKTLREHGLYKPAVAKPAATPAAEPATQASVAIPVAEAPNAEQVSALQDLSKIGFRDTFREITNVAMGRAGALLARVLNVFVKLPIPNVNIFEVGELSMALADAQRGGAVSAVCQGYISGGIAGEALLIFHDSSFRDIAKLMQHEGEVDNNTQLELLMDLSSLLIGACLNGFAEQLDIRFSQGHPIILGQHCNFDDLLRVNQTRWKKTLAVELSYSIEHHSVNFDLLFLFTEDSVPRLQHKIQYLME</sequence>
<feature type="modified residue" description="4-aspartylphosphate" evidence="3">
    <location>
        <position position="54"/>
    </location>
</feature>
<keyword evidence="2 3" id="KW-0597">Phosphoprotein</keyword>
<proteinExistence type="predicted"/>
<gene>
    <name evidence="5" type="ORF">EV696_10343</name>
</gene>
<dbReference type="Pfam" id="PF00072">
    <property type="entry name" value="Response_reg"/>
    <property type="match status" value="1"/>
</dbReference>
<dbReference type="AlphaFoldDB" id="A0A4R6UW24"/>
<dbReference type="CDD" id="cd17910">
    <property type="entry name" value="CheC_ClassII"/>
    <property type="match status" value="1"/>
</dbReference>
<dbReference type="GO" id="GO:0006935">
    <property type="term" value="P:chemotaxis"/>
    <property type="evidence" value="ECO:0007669"/>
    <property type="project" value="UniProtKB-KW"/>
</dbReference>
<dbReference type="CDD" id="cd17593">
    <property type="entry name" value="REC_CheC-like"/>
    <property type="match status" value="1"/>
</dbReference>
<evidence type="ECO:0000313" key="5">
    <source>
        <dbReference type="EMBL" id="TDQ49675.1"/>
    </source>
</evidence>
<dbReference type="Proteomes" id="UP000295375">
    <property type="component" value="Unassembled WGS sequence"/>
</dbReference>
<dbReference type="InterPro" id="IPR001789">
    <property type="entry name" value="Sig_transdc_resp-reg_receiver"/>
</dbReference>
<dbReference type="InterPro" id="IPR050595">
    <property type="entry name" value="Bact_response_regulator"/>
</dbReference>
<dbReference type="Gene3D" id="3.40.50.2300">
    <property type="match status" value="1"/>
</dbReference>
<dbReference type="SUPFAM" id="SSF52172">
    <property type="entry name" value="CheY-like"/>
    <property type="match status" value="1"/>
</dbReference>
<comment type="caution">
    <text evidence="5">The sequence shown here is derived from an EMBL/GenBank/DDBJ whole genome shotgun (WGS) entry which is preliminary data.</text>
</comment>
<dbReference type="Gene3D" id="3.40.1550.10">
    <property type="entry name" value="CheC-like"/>
    <property type="match status" value="1"/>
</dbReference>
<dbReference type="EMBL" id="SNYM01000003">
    <property type="protein sequence ID" value="TDQ49675.1"/>
    <property type="molecule type" value="Genomic_DNA"/>
</dbReference>
<dbReference type="PANTHER" id="PTHR44591">
    <property type="entry name" value="STRESS RESPONSE REGULATOR PROTEIN 1"/>
    <property type="match status" value="1"/>
</dbReference>
<dbReference type="SMART" id="SM00448">
    <property type="entry name" value="REC"/>
    <property type="match status" value="1"/>
</dbReference>
<dbReference type="InterPro" id="IPR028976">
    <property type="entry name" value="CheC-like_sf"/>
</dbReference>
<dbReference type="InterPro" id="IPR011006">
    <property type="entry name" value="CheY-like_superfamily"/>
</dbReference>
<dbReference type="SUPFAM" id="SSF103039">
    <property type="entry name" value="CheC-like"/>
    <property type="match status" value="1"/>
</dbReference>
<dbReference type="PANTHER" id="PTHR44591:SF24">
    <property type="entry name" value="PROTEIN-GLUTAMATE METHYLESTERASE_PROTEIN-GLUTAMINE GLUTAMINASE 1"/>
    <property type="match status" value="1"/>
</dbReference>
<evidence type="ECO:0000256" key="3">
    <source>
        <dbReference type="PROSITE-ProRule" id="PRU00169"/>
    </source>
</evidence>
<evidence type="ECO:0000313" key="6">
    <source>
        <dbReference type="Proteomes" id="UP000295375"/>
    </source>
</evidence>
<accession>A0A4R6UW24</accession>
<dbReference type="GO" id="GO:0000160">
    <property type="term" value="P:phosphorelay signal transduction system"/>
    <property type="evidence" value="ECO:0007669"/>
    <property type="project" value="InterPro"/>
</dbReference>
<evidence type="ECO:0000256" key="2">
    <source>
        <dbReference type="ARBA" id="ARBA00022553"/>
    </source>
</evidence>
<evidence type="ECO:0000256" key="1">
    <source>
        <dbReference type="ARBA" id="ARBA00022500"/>
    </source>
</evidence>
<organism evidence="5 6">
    <name type="scientific">Permianibacter aggregans</name>
    <dbReference type="NCBI Taxonomy" id="1510150"/>
    <lineage>
        <taxon>Bacteria</taxon>
        <taxon>Pseudomonadati</taxon>
        <taxon>Pseudomonadota</taxon>
        <taxon>Gammaproteobacteria</taxon>
        <taxon>Pseudomonadales</taxon>
        <taxon>Pseudomonadaceae</taxon>
        <taxon>Permianibacter</taxon>
    </lineage>
</organism>
<keyword evidence="1" id="KW-0145">Chemotaxis</keyword>
<evidence type="ECO:0000259" key="4">
    <source>
        <dbReference type="PROSITE" id="PS50110"/>
    </source>
</evidence>
<name>A0A4R6UW24_9GAMM</name>